<dbReference type="RefSeq" id="WP_103875950.1">
    <property type="nucleotide sequence ID" value="NZ_SODZ01000004.1"/>
</dbReference>
<dbReference type="EMBL" id="SODZ01000004">
    <property type="protein sequence ID" value="TDX16302.1"/>
    <property type="molecule type" value="Genomic_DNA"/>
</dbReference>
<evidence type="ECO:0008006" key="3">
    <source>
        <dbReference type="Google" id="ProtNLM"/>
    </source>
</evidence>
<organism evidence="1 2">
    <name type="scientific">Petrotoga sibirica</name>
    <dbReference type="NCBI Taxonomy" id="156202"/>
    <lineage>
        <taxon>Bacteria</taxon>
        <taxon>Thermotogati</taxon>
        <taxon>Thermotogota</taxon>
        <taxon>Thermotogae</taxon>
        <taxon>Petrotogales</taxon>
        <taxon>Petrotogaceae</taxon>
        <taxon>Petrotoga</taxon>
    </lineage>
</organism>
<accession>A0A4R8EUP1</accession>
<dbReference type="Proteomes" id="UP000294817">
    <property type="component" value="Unassembled WGS sequence"/>
</dbReference>
<gene>
    <name evidence="1" type="ORF">C8D74_104121</name>
</gene>
<protein>
    <recommendedName>
        <fullName evidence="3">Outer membrane protein with beta-barrel domain</fullName>
    </recommendedName>
</protein>
<sequence length="254" mass="27023">MNIKNKVVELCKKISQVGGENIKKPGWLITLVILLVGLMYSQEVKNGQYGGLGGGDIGAQWLDVEELNTQLKAAGLPELKDVALVNGGGGYGVMGRIIIGGEGYGITTKEKSGGKTVQLDIGYGTFNVGYSILSKQAFRMYVLGGIGGGEISLKIFQNPDSTDFEDNLSTFNENTFSTEFPIFKVGINADYILSFSNDKAAGGLAIGLAVGYTYAPVEWVSEWKLSDRNMGGVPNFGPTGPYITFRIGGGGFAF</sequence>
<evidence type="ECO:0000313" key="1">
    <source>
        <dbReference type="EMBL" id="TDX16302.1"/>
    </source>
</evidence>
<evidence type="ECO:0000313" key="2">
    <source>
        <dbReference type="Proteomes" id="UP000294817"/>
    </source>
</evidence>
<name>A0A4R8EUP1_9BACT</name>
<proteinExistence type="predicted"/>
<comment type="caution">
    <text evidence="1">The sequence shown here is derived from an EMBL/GenBank/DDBJ whole genome shotgun (WGS) entry which is preliminary data.</text>
</comment>
<reference evidence="1 2" key="1">
    <citation type="submission" date="2019-03" db="EMBL/GenBank/DDBJ databases">
        <title>Genomic Encyclopedia of Type Strains, Phase IV (KMG-IV): sequencing the most valuable type-strain genomes for metagenomic binning, comparative biology and taxonomic classification.</title>
        <authorList>
            <person name="Goeker M."/>
        </authorList>
    </citation>
    <scope>NUCLEOTIDE SEQUENCE [LARGE SCALE GENOMIC DNA]</scope>
    <source>
        <strain evidence="1 2">DSM 13575</strain>
    </source>
</reference>
<dbReference type="AlphaFoldDB" id="A0A4R8EUP1"/>
<keyword evidence="2" id="KW-1185">Reference proteome</keyword>